<keyword evidence="2" id="KW-1185">Reference proteome</keyword>
<evidence type="ECO:0000313" key="2">
    <source>
        <dbReference type="Proteomes" id="UP001156951"/>
    </source>
</evidence>
<protein>
    <submittedName>
        <fullName evidence="1">Tail-collar fiber protein</fullName>
    </submittedName>
</protein>
<sequence>MPLLSEYEENTLAELFQKKHGFPLGHSNISNNKWTVATWKELEVPYLRPENPSLINELDSLWHEIANTDRKTTILPEQASIKFGVDHEYILDYNQRLDNILTSVGMTDMAKNRTAESSNGTSHIAVGDNATAEALGNTALGNELDRKAWSEKITVNQTERYAGSFVRSDFGSDVTLTEAGGFTDSGGGSNILVFRVTFTGKPIASGQIMTAQVAVTHVNGTVI</sequence>
<reference evidence="1 2" key="1">
    <citation type="submission" date="2022-05" db="EMBL/GenBank/DDBJ databases">
        <title>Diverse viruses of marine archaea discovered using metagenomics.</title>
        <authorList>
            <person name="Zhou Y."/>
        </authorList>
    </citation>
    <scope>NUCLEOTIDE SEQUENCE [LARGE SCALE GENOMIC DNA]</scope>
    <source>
        <strain evidence="1">YSH_1032793</strain>
    </source>
</reference>
<name>A0A976YDR9_9CAUD</name>
<accession>A0A976YDR9</accession>
<dbReference type="Proteomes" id="UP001156951">
    <property type="component" value="Segment"/>
</dbReference>
<evidence type="ECO:0000313" key="1">
    <source>
        <dbReference type="EMBL" id="UVF62228.1"/>
    </source>
</evidence>
<proteinExistence type="predicted"/>
<organism evidence="1 2">
    <name type="scientific">Nitrososphaeria virus YSH_1032793</name>
    <dbReference type="NCBI Taxonomy" id="3071320"/>
    <lineage>
        <taxon>Viruses</taxon>
        <taxon>Duplodnaviria</taxon>
        <taxon>Heunggongvirae</taxon>
        <taxon>Uroviricota</taxon>
        <taxon>Caudoviricetes</taxon>
        <taxon>Juravirales</taxon>
        <taxon>Yanlukaviridae</taxon>
        <taxon>Sweetvirus</taxon>
        <taxon>Sweetvirus yangshanense</taxon>
    </lineage>
</organism>
<dbReference type="EMBL" id="ON649698">
    <property type="protein sequence ID" value="UVF62228.1"/>
    <property type="molecule type" value="Genomic_DNA"/>
</dbReference>